<gene>
    <name evidence="1" type="ORF">SVIM_LOCUS293257</name>
</gene>
<dbReference type="AlphaFoldDB" id="A0A6N2LYH0"/>
<accession>A0A6N2LYH0</accession>
<protein>
    <submittedName>
        <fullName evidence="1">Uncharacterized protein</fullName>
    </submittedName>
</protein>
<reference evidence="1" key="1">
    <citation type="submission" date="2019-03" db="EMBL/GenBank/DDBJ databases">
        <authorList>
            <person name="Mank J."/>
            <person name="Almeida P."/>
        </authorList>
    </citation>
    <scope>NUCLEOTIDE SEQUENCE</scope>
    <source>
        <strain evidence="1">78183</strain>
    </source>
</reference>
<proteinExistence type="predicted"/>
<name>A0A6N2LYH0_SALVM</name>
<organism evidence="1">
    <name type="scientific">Salix viminalis</name>
    <name type="common">Common osier</name>
    <name type="synonym">Basket willow</name>
    <dbReference type="NCBI Taxonomy" id="40686"/>
    <lineage>
        <taxon>Eukaryota</taxon>
        <taxon>Viridiplantae</taxon>
        <taxon>Streptophyta</taxon>
        <taxon>Embryophyta</taxon>
        <taxon>Tracheophyta</taxon>
        <taxon>Spermatophyta</taxon>
        <taxon>Magnoliopsida</taxon>
        <taxon>eudicotyledons</taxon>
        <taxon>Gunneridae</taxon>
        <taxon>Pentapetalae</taxon>
        <taxon>rosids</taxon>
        <taxon>fabids</taxon>
        <taxon>Malpighiales</taxon>
        <taxon>Salicaceae</taxon>
        <taxon>Saliceae</taxon>
        <taxon>Salix</taxon>
    </lineage>
</organism>
<evidence type="ECO:0000313" key="1">
    <source>
        <dbReference type="EMBL" id="VFU46316.1"/>
    </source>
</evidence>
<sequence length="99" mass="11485">MCDHTYTEKGQNNIKRDLLKVSSLQRKALKQLQNPSSLNLVVESLLQYCRNIYHREGRDKFVFEDPSSSNLLVESLPQYCRNISHREEGQSTCLGFLHS</sequence>
<dbReference type="EMBL" id="CAADRP010001641">
    <property type="protein sequence ID" value="VFU46316.1"/>
    <property type="molecule type" value="Genomic_DNA"/>
</dbReference>